<feature type="domain" description="Thioredoxin" evidence="1">
    <location>
        <begin position="21"/>
        <end position="94"/>
    </location>
</feature>
<dbReference type="Proteomes" id="UP000521199">
    <property type="component" value="Unassembled WGS sequence"/>
</dbReference>
<proteinExistence type="predicted"/>
<evidence type="ECO:0000313" key="3">
    <source>
        <dbReference type="Proteomes" id="UP000521199"/>
    </source>
</evidence>
<dbReference type="Gene3D" id="3.40.30.10">
    <property type="entry name" value="Glutaredoxin"/>
    <property type="match status" value="1"/>
</dbReference>
<protein>
    <submittedName>
        <fullName evidence="2">Thioredoxin 1</fullName>
    </submittedName>
</protein>
<dbReference type="Pfam" id="PF00085">
    <property type="entry name" value="Thioredoxin"/>
    <property type="match status" value="1"/>
</dbReference>
<accession>A0A7W8D4L1</accession>
<dbReference type="InterPro" id="IPR036249">
    <property type="entry name" value="Thioredoxin-like_sf"/>
</dbReference>
<reference evidence="2 3" key="1">
    <citation type="submission" date="2020-08" db="EMBL/GenBank/DDBJ databases">
        <title>Genomic Encyclopedia of Type Strains, Phase IV (KMG-IV): sequencing the most valuable type-strain genomes for metagenomic binning, comparative biology and taxonomic classification.</title>
        <authorList>
            <person name="Goeker M."/>
        </authorList>
    </citation>
    <scope>NUCLEOTIDE SEQUENCE [LARGE SCALE GENOMIC DNA]</scope>
    <source>
        <strain evidence="2 3">DSM 24163</strain>
    </source>
</reference>
<name>A0A7W8D4L1_9GAMM</name>
<evidence type="ECO:0000313" key="2">
    <source>
        <dbReference type="EMBL" id="MBB5206582.1"/>
    </source>
</evidence>
<evidence type="ECO:0000259" key="1">
    <source>
        <dbReference type="Pfam" id="PF00085"/>
    </source>
</evidence>
<organism evidence="2 3">
    <name type="scientific">Chiayiivirga flava</name>
    <dbReference type="NCBI Taxonomy" id="659595"/>
    <lineage>
        <taxon>Bacteria</taxon>
        <taxon>Pseudomonadati</taxon>
        <taxon>Pseudomonadota</taxon>
        <taxon>Gammaproteobacteria</taxon>
        <taxon>Lysobacterales</taxon>
        <taxon>Lysobacteraceae</taxon>
        <taxon>Chiayiivirga</taxon>
    </lineage>
</organism>
<keyword evidence="3" id="KW-1185">Reference proteome</keyword>
<comment type="caution">
    <text evidence="2">The sequence shown here is derived from an EMBL/GenBank/DDBJ whole genome shotgun (WGS) entry which is preliminary data.</text>
</comment>
<dbReference type="SUPFAM" id="SSF52833">
    <property type="entry name" value="Thioredoxin-like"/>
    <property type="match status" value="1"/>
</dbReference>
<dbReference type="AlphaFoldDB" id="A0A7W8D4L1"/>
<dbReference type="RefSeq" id="WP_183958696.1">
    <property type="nucleotide sequence ID" value="NZ_JACHHP010000001.1"/>
</dbReference>
<sequence>MPFTDTYATVEPSRAQVDALPGLTVLEFGAPWCAHCRAAQPLVAQALAPMPQVRHIRIEDGPGRPLGRSFRVKLWPTLIAVRDGVELARAVRPATVDAVAGLLPSA</sequence>
<dbReference type="CDD" id="cd02947">
    <property type="entry name" value="TRX_family"/>
    <property type="match status" value="1"/>
</dbReference>
<gene>
    <name evidence="2" type="ORF">HNQ52_000098</name>
</gene>
<dbReference type="EMBL" id="JACHHP010000001">
    <property type="protein sequence ID" value="MBB5206582.1"/>
    <property type="molecule type" value="Genomic_DNA"/>
</dbReference>
<dbReference type="InterPro" id="IPR013766">
    <property type="entry name" value="Thioredoxin_domain"/>
</dbReference>